<accession>A0AA36CCD9</accession>
<dbReference type="AlphaFoldDB" id="A0AA36CCD9"/>
<organism evidence="1 2">
    <name type="scientific">Mesorhabditis spiculigera</name>
    <dbReference type="NCBI Taxonomy" id="96644"/>
    <lineage>
        <taxon>Eukaryota</taxon>
        <taxon>Metazoa</taxon>
        <taxon>Ecdysozoa</taxon>
        <taxon>Nematoda</taxon>
        <taxon>Chromadorea</taxon>
        <taxon>Rhabditida</taxon>
        <taxon>Rhabditina</taxon>
        <taxon>Rhabditomorpha</taxon>
        <taxon>Rhabditoidea</taxon>
        <taxon>Rhabditidae</taxon>
        <taxon>Mesorhabditinae</taxon>
        <taxon>Mesorhabditis</taxon>
    </lineage>
</organism>
<gene>
    <name evidence="1" type="ORF">MSPICULIGERA_LOCUS4459</name>
</gene>
<protein>
    <submittedName>
        <fullName evidence="1">Uncharacterized protein</fullName>
    </submittedName>
</protein>
<sequence>FSLYRKVFENVVDTCLERKKLLRELVGRIAMDTEQCGTEKIPLTYTVSTKMIKRLCPQHREHYQRICFIHNLCLESIIGKKGMTKEMCDQTYCDLLMYMVRSTDNNPKCGQVGQNFCGIAQSYNLTPEQLGQNKNATILPEAEPTEAESPYI</sequence>
<dbReference type="Proteomes" id="UP001177023">
    <property type="component" value="Unassembled WGS sequence"/>
</dbReference>
<keyword evidence="2" id="KW-1185">Reference proteome</keyword>
<dbReference type="EMBL" id="CATQJA010001113">
    <property type="protein sequence ID" value="CAJ0565832.1"/>
    <property type="molecule type" value="Genomic_DNA"/>
</dbReference>
<feature type="non-terminal residue" evidence="1">
    <location>
        <position position="152"/>
    </location>
</feature>
<comment type="caution">
    <text evidence="1">The sequence shown here is derived from an EMBL/GenBank/DDBJ whole genome shotgun (WGS) entry which is preliminary data.</text>
</comment>
<proteinExistence type="predicted"/>
<name>A0AA36CCD9_9BILA</name>
<reference evidence="1" key="1">
    <citation type="submission" date="2023-06" db="EMBL/GenBank/DDBJ databases">
        <authorList>
            <person name="Delattre M."/>
        </authorList>
    </citation>
    <scope>NUCLEOTIDE SEQUENCE</scope>
    <source>
        <strain evidence="1">AF72</strain>
    </source>
</reference>
<evidence type="ECO:0000313" key="2">
    <source>
        <dbReference type="Proteomes" id="UP001177023"/>
    </source>
</evidence>
<evidence type="ECO:0000313" key="1">
    <source>
        <dbReference type="EMBL" id="CAJ0565832.1"/>
    </source>
</evidence>
<feature type="non-terminal residue" evidence="1">
    <location>
        <position position="1"/>
    </location>
</feature>